<proteinExistence type="predicted"/>
<keyword evidence="1" id="KW-1133">Transmembrane helix</keyword>
<feature type="chain" id="PRO_5005582987" evidence="2">
    <location>
        <begin position="26"/>
        <end position="88"/>
    </location>
</feature>
<keyword evidence="1" id="KW-0812">Transmembrane</keyword>
<name>A0A0L8GHD1_OCTBM</name>
<dbReference type="AlphaFoldDB" id="A0A0L8GHD1"/>
<evidence type="ECO:0000256" key="2">
    <source>
        <dbReference type="SAM" id="SignalP"/>
    </source>
</evidence>
<keyword evidence="2" id="KW-0732">Signal</keyword>
<sequence>MYPSAKIINIVAVIISLVAFTTVVAQNVTTNAASATYPSTSVNGSTTVAPISNSTSKSGAAGIESVCSQAFMTVISLVILLFNFIVSH</sequence>
<reference evidence="3" key="1">
    <citation type="submission" date="2015-07" db="EMBL/GenBank/DDBJ databases">
        <title>MeaNS - Measles Nucleotide Surveillance Program.</title>
        <authorList>
            <person name="Tran T."/>
            <person name="Druce J."/>
        </authorList>
    </citation>
    <scope>NUCLEOTIDE SEQUENCE</scope>
    <source>
        <strain evidence="3">UCB-OBI-ISO-001</strain>
        <tissue evidence="3">Gonad</tissue>
    </source>
</reference>
<gene>
    <name evidence="3" type="ORF">OCBIM_22033972mg</name>
</gene>
<feature type="signal peptide" evidence="2">
    <location>
        <begin position="1"/>
        <end position="25"/>
    </location>
</feature>
<protein>
    <submittedName>
        <fullName evidence="3">Uncharacterized protein</fullName>
    </submittedName>
</protein>
<accession>A0A0L8GHD1</accession>
<evidence type="ECO:0000313" key="3">
    <source>
        <dbReference type="EMBL" id="KOF75955.1"/>
    </source>
</evidence>
<feature type="transmembrane region" description="Helical" evidence="1">
    <location>
        <begin position="68"/>
        <end position="86"/>
    </location>
</feature>
<evidence type="ECO:0000256" key="1">
    <source>
        <dbReference type="SAM" id="Phobius"/>
    </source>
</evidence>
<keyword evidence="1" id="KW-0472">Membrane</keyword>
<organism evidence="3">
    <name type="scientific">Octopus bimaculoides</name>
    <name type="common">California two-spotted octopus</name>
    <dbReference type="NCBI Taxonomy" id="37653"/>
    <lineage>
        <taxon>Eukaryota</taxon>
        <taxon>Metazoa</taxon>
        <taxon>Spiralia</taxon>
        <taxon>Lophotrochozoa</taxon>
        <taxon>Mollusca</taxon>
        <taxon>Cephalopoda</taxon>
        <taxon>Coleoidea</taxon>
        <taxon>Octopodiformes</taxon>
        <taxon>Octopoda</taxon>
        <taxon>Incirrata</taxon>
        <taxon>Octopodidae</taxon>
        <taxon>Octopus</taxon>
    </lineage>
</organism>
<dbReference type="EMBL" id="KQ421932">
    <property type="protein sequence ID" value="KOF75955.1"/>
    <property type="molecule type" value="Genomic_DNA"/>
</dbReference>